<reference evidence="1" key="2">
    <citation type="submission" date="2022-01" db="EMBL/GenBank/DDBJ databases">
        <authorList>
            <person name="Yamashiro T."/>
            <person name="Shiraishi A."/>
            <person name="Satake H."/>
            <person name="Nakayama K."/>
        </authorList>
    </citation>
    <scope>NUCLEOTIDE SEQUENCE</scope>
</reference>
<proteinExistence type="predicted"/>
<dbReference type="Proteomes" id="UP001151760">
    <property type="component" value="Unassembled WGS sequence"/>
</dbReference>
<organism evidence="1 2">
    <name type="scientific">Tanacetum coccineum</name>
    <dbReference type="NCBI Taxonomy" id="301880"/>
    <lineage>
        <taxon>Eukaryota</taxon>
        <taxon>Viridiplantae</taxon>
        <taxon>Streptophyta</taxon>
        <taxon>Embryophyta</taxon>
        <taxon>Tracheophyta</taxon>
        <taxon>Spermatophyta</taxon>
        <taxon>Magnoliopsida</taxon>
        <taxon>eudicotyledons</taxon>
        <taxon>Gunneridae</taxon>
        <taxon>Pentapetalae</taxon>
        <taxon>asterids</taxon>
        <taxon>campanulids</taxon>
        <taxon>Asterales</taxon>
        <taxon>Asteraceae</taxon>
        <taxon>Asteroideae</taxon>
        <taxon>Anthemideae</taxon>
        <taxon>Anthemidinae</taxon>
        <taxon>Tanacetum</taxon>
    </lineage>
</organism>
<accession>A0ABQ5HKF9</accession>
<reference evidence="1" key="1">
    <citation type="journal article" date="2022" name="Int. J. Mol. Sci.">
        <title>Draft Genome of Tanacetum Coccineum: Genomic Comparison of Closely Related Tanacetum-Family Plants.</title>
        <authorList>
            <person name="Yamashiro T."/>
            <person name="Shiraishi A."/>
            <person name="Nakayama K."/>
            <person name="Satake H."/>
        </authorList>
    </citation>
    <scope>NUCLEOTIDE SEQUENCE</scope>
</reference>
<name>A0ABQ5HKF9_9ASTR</name>
<comment type="caution">
    <text evidence="1">The sequence shown here is derived from an EMBL/GenBank/DDBJ whole genome shotgun (WGS) entry which is preliminary data.</text>
</comment>
<sequence>MRRGSHRRLNLYLNKVSYCRLEDMWFRQRPMIDVEELYRMVKNRYSASKSRRILDLIFGEILSIHWFEPETMDAIHRVLQESFELLSFIDLKFAEVTELCKESSSRRRRLDDLYSDEHE</sequence>
<dbReference type="EMBL" id="BQNB010019725">
    <property type="protein sequence ID" value="GJT88385.1"/>
    <property type="molecule type" value="Genomic_DNA"/>
</dbReference>
<evidence type="ECO:0000313" key="2">
    <source>
        <dbReference type="Proteomes" id="UP001151760"/>
    </source>
</evidence>
<gene>
    <name evidence="1" type="ORF">Tco_1070102</name>
</gene>
<evidence type="ECO:0000313" key="1">
    <source>
        <dbReference type="EMBL" id="GJT88385.1"/>
    </source>
</evidence>
<keyword evidence="2" id="KW-1185">Reference proteome</keyword>
<protein>
    <submittedName>
        <fullName evidence="1">Uncharacterized protein</fullName>
    </submittedName>
</protein>